<protein>
    <submittedName>
        <fullName evidence="1">Uncharacterized protein</fullName>
    </submittedName>
</protein>
<keyword evidence="2" id="KW-1185">Reference proteome</keyword>
<evidence type="ECO:0000313" key="2">
    <source>
        <dbReference type="Proteomes" id="UP001234297"/>
    </source>
</evidence>
<name>A0ACC2MEP8_PERAE</name>
<organism evidence="1 2">
    <name type="scientific">Persea americana</name>
    <name type="common">Avocado</name>
    <dbReference type="NCBI Taxonomy" id="3435"/>
    <lineage>
        <taxon>Eukaryota</taxon>
        <taxon>Viridiplantae</taxon>
        <taxon>Streptophyta</taxon>
        <taxon>Embryophyta</taxon>
        <taxon>Tracheophyta</taxon>
        <taxon>Spermatophyta</taxon>
        <taxon>Magnoliopsida</taxon>
        <taxon>Magnoliidae</taxon>
        <taxon>Laurales</taxon>
        <taxon>Lauraceae</taxon>
        <taxon>Persea</taxon>
    </lineage>
</organism>
<gene>
    <name evidence="1" type="ORF">MRB53_005994</name>
</gene>
<sequence>MRKRVYLQRGERCRGSNGREGPSRGSEREQRKLGNGVGRSLYQPINDLARLVTPKPILKIIKLDGSRYRKTNTTISQPFGKLPYHGEFWRRGFLRTVVISLSLHVHWWEVAMTSNGENVAIKGKYTAMLVCWVLGTGSLFPWNSMLTTLDYYSAIFPNYHPSRILTIAVLSFALGTIIIMTYYEAKMNTRVRNLIGFSLYFIGSASVLALNLLTSGSGGIGPYIGLCAICATFGVAEGHVQGGMIGDLSLMSPELLQSFLAGLAASGTITSALRLVIKAAFKNTKGGLRNGALLFLALSAFFELVCVFLYACVFSKLPIVKYYHSEAAAEGSKTVSIDLAAAGIQVQDEEDRKRLERLSNKQLLLKNMDYAIDIFLICVLTFSIFPGFLDEDTGSHGLGSWYSLVLTAMFNLWDLISRYLPLIKFLRITSRSGLMIATLARFLFVPTFYFTAKHGDQGWMIVLTSFLGLTNGYLSVCVLMAGPKGYKGPEQNALGNLLQSFLTGGLFAGVAFGWLWLIGKGCWLRAKEKSQSLHRKAGRWLWLGGRGGGAGLQGWAVALGENAGGRHLVIGSGLGAVALGWEVGVLRPFHVIISWRRGKGCFDSDLFLHFSLIIGLQNLLGRNRVVDLKV</sequence>
<accession>A0ACC2MEP8</accession>
<dbReference type="Proteomes" id="UP001234297">
    <property type="component" value="Chromosome 2"/>
</dbReference>
<dbReference type="EMBL" id="CM056810">
    <property type="protein sequence ID" value="KAJ8644246.1"/>
    <property type="molecule type" value="Genomic_DNA"/>
</dbReference>
<reference evidence="1 2" key="1">
    <citation type="journal article" date="2022" name="Hortic Res">
        <title>A haplotype resolved chromosomal level avocado genome allows analysis of novel avocado genes.</title>
        <authorList>
            <person name="Nath O."/>
            <person name="Fletcher S.J."/>
            <person name="Hayward A."/>
            <person name="Shaw L.M."/>
            <person name="Masouleh A.K."/>
            <person name="Furtado A."/>
            <person name="Henry R.J."/>
            <person name="Mitter N."/>
        </authorList>
    </citation>
    <scope>NUCLEOTIDE SEQUENCE [LARGE SCALE GENOMIC DNA]</scope>
    <source>
        <strain evidence="2">cv. Hass</strain>
    </source>
</reference>
<evidence type="ECO:0000313" key="1">
    <source>
        <dbReference type="EMBL" id="KAJ8644246.1"/>
    </source>
</evidence>
<comment type="caution">
    <text evidence="1">The sequence shown here is derived from an EMBL/GenBank/DDBJ whole genome shotgun (WGS) entry which is preliminary data.</text>
</comment>
<proteinExistence type="predicted"/>